<dbReference type="Proteomes" id="UP001058860">
    <property type="component" value="Chromosome"/>
</dbReference>
<evidence type="ECO:0008006" key="3">
    <source>
        <dbReference type="Google" id="ProtNLM"/>
    </source>
</evidence>
<dbReference type="EMBL" id="CP088295">
    <property type="protein sequence ID" value="UUY02648.1"/>
    <property type="molecule type" value="Genomic_DNA"/>
</dbReference>
<organism evidence="1 2">
    <name type="scientific">Svornostia abyssi</name>
    <dbReference type="NCBI Taxonomy" id="2898438"/>
    <lineage>
        <taxon>Bacteria</taxon>
        <taxon>Bacillati</taxon>
        <taxon>Actinomycetota</taxon>
        <taxon>Thermoleophilia</taxon>
        <taxon>Solirubrobacterales</taxon>
        <taxon>Baekduiaceae</taxon>
        <taxon>Svornostia</taxon>
    </lineage>
</organism>
<dbReference type="RefSeq" id="WP_353863171.1">
    <property type="nucleotide sequence ID" value="NZ_CP088295.1"/>
</dbReference>
<accession>A0ABY5PDE9</accession>
<proteinExistence type="predicted"/>
<reference evidence="2" key="1">
    <citation type="submission" date="2021-11" db="EMBL/GenBank/DDBJ databases">
        <title>Cultivation dependent microbiological survey of springs from the worlds oldest radium mine currently devoted to the extraction of radon-saturated water.</title>
        <authorList>
            <person name="Kapinusova G."/>
            <person name="Smrhova T."/>
            <person name="Strejcek M."/>
            <person name="Suman J."/>
            <person name="Jani K."/>
            <person name="Pajer P."/>
            <person name="Uhlik O."/>
        </authorList>
    </citation>
    <scope>NUCLEOTIDE SEQUENCE [LARGE SCALE GENOMIC DNA]</scope>
    <source>
        <strain evidence="2">J379</strain>
    </source>
</reference>
<evidence type="ECO:0000313" key="1">
    <source>
        <dbReference type="EMBL" id="UUY02648.1"/>
    </source>
</evidence>
<gene>
    <name evidence="1" type="ORF">LRS13_18415</name>
</gene>
<keyword evidence="2" id="KW-1185">Reference proteome</keyword>
<protein>
    <recommendedName>
        <fullName evidence="3">Antitoxin Xre/MbcA/ParS-like toxin-binding domain-containing protein</fullName>
    </recommendedName>
</protein>
<name>A0ABY5PDE9_9ACTN</name>
<evidence type="ECO:0000313" key="2">
    <source>
        <dbReference type="Proteomes" id="UP001058860"/>
    </source>
</evidence>
<sequence>MSVVADAPARLEDLCAMARELGTLLDTARIPTDGRAAWVADLEDRVYALSSGLPEGTEDFDARRLWEMLHALRRAADSGSDDEIELAAMMLGDVARRLGRRLLHDELDEPRAAADYVLRTLASVPATDLARLLGVSVKTVGAWRAGRPVTRNTERVVLVAHVITYLRSSLTAAGLLQWFAAPRHQLDDRTPLDLLDGDLAPAREALISLARGARGQLAD</sequence>